<dbReference type="Proteomes" id="UP000614996">
    <property type="component" value="Unassembled WGS sequence"/>
</dbReference>
<sequence>MTSIRTRRLAVLAASVPVLGLAGLATAVPASASGAAHVPATAVAPMACHVPAKADDAVLKKLLTIGRSRHINIKVTFAEFETAWVESHANNLPCGDADSVGVFQQRPSAGWGTKKQCMNVKHATNAFLDRAIAVNKAHPDWTSGHVSWYVQQPAKQYRHRYSDSKEKARSLIRRARKLV</sequence>
<protein>
    <submittedName>
        <fullName evidence="2">Uncharacterized protein</fullName>
    </submittedName>
</protein>
<feature type="chain" id="PRO_5039611635" evidence="1">
    <location>
        <begin position="28"/>
        <end position="179"/>
    </location>
</feature>
<dbReference type="RefSeq" id="WP_207122469.1">
    <property type="nucleotide sequence ID" value="NZ_BOPO01000002.1"/>
</dbReference>
<evidence type="ECO:0000313" key="3">
    <source>
        <dbReference type="Proteomes" id="UP000614996"/>
    </source>
</evidence>
<accession>A0A8J4A959</accession>
<comment type="caution">
    <text evidence="2">The sequence shown here is derived from an EMBL/GenBank/DDBJ whole genome shotgun (WGS) entry which is preliminary data.</text>
</comment>
<keyword evidence="3" id="KW-1185">Reference proteome</keyword>
<reference evidence="3" key="1">
    <citation type="journal article" date="2021" name="Int. J. Syst. Evol. Microbiol.">
        <title>Actinocatenispora comari sp. nov., an endophytic actinomycete isolated from aerial parts of Comarum salesowianum.</title>
        <authorList>
            <person name="Oyunbileg N."/>
            <person name="Iizaka Y."/>
            <person name="Hamada M."/>
            <person name="Davaapurev B.O."/>
            <person name="Fukumoto A."/>
            <person name="Tsetseg B."/>
            <person name="Kato F."/>
            <person name="Tamura T."/>
            <person name="Batkhuu J."/>
            <person name="Anzai Y."/>
        </authorList>
    </citation>
    <scope>NUCLEOTIDE SEQUENCE [LARGE SCALE GENOMIC DNA]</scope>
    <source>
        <strain evidence="3">NUM-2625</strain>
    </source>
</reference>
<proteinExistence type="predicted"/>
<dbReference type="EMBL" id="BOPO01000002">
    <property type="protein sequence ID" value="GIL24842.1"/>
    <property type="molecule type" value="Genomic_DNA"/>
</dbReference>
<evidence type="ECO:0000256" key="1">
    <source>
        <dbReference type="SAM" id="SignalP"/>
    </source>
</evidence>
<name>A0A8J4A959_9ACTN</name>
<gene>
    <name evidence="2" type="ORF">NUM_00970</name>
</gene>
<organism evidence="2 3">
    <name type="scientific">Actinocatenispora comari</name>
    <dbReference type="NCBI Taxonomy" id="2807577"/>
    <lineage>
        <taxon>Bacteria</taxon>
        <taxon>Bacillati</taxon>
        <taxon>Actinomycetota</taxon>
        <taxon>Actinomycetes</taxon>
        <taxon>Micromonosporales</taxon>
        <taxon>Micromonosporaceae</taxon>
        <taxon>Actinocatenispora</taxon>
    </lineage>
</organism>
<evidence type="ECO:0000313" key="2">
    <source>
        <dbReference type="EMBL" id="GIL24842.1"/>
    </source>
</evidence>
<feature type="signal peptide" evidence="1">
    <location>
        <begin position="1"/>
        <end position="27"/>
    </location>
</feature>
<dbReference type="AlphaFoldDB" id="A0A8J4A959"/>
<keyword evidence="1" id="KW-0732">Signal</keyword>